<evidence type="ECO:0008006" key="9">
    <source>
        <dbReference type="Google" id="ProtNLM"/>
    </source>
</evidence>
<evidence type="ECO:0000256" key="1">
    <source>
        <dbReference type="ARBA" id="ARBA00004141"/>
    </source>
</evidence>
<comment type="similarity">
    <text evidence="2">Belongs to the YIP1 family.</text>
</comment>
<dbReference type="GO" id="GO:0048280">
    <property type="term" value="P:vesicle fusion with Golgi apparatus"/>
    <property type="evidence" value="ECO:0007669"/>
    <property type="project" value="TreeGrafter"/>
</dbReference>
<organism evidence="7 8">
    <name type="scientific">Babesia divergens</name>
    <dbReference type="NCBI Taxonomy" id="32595"/>
    <lineage>
        <taxon>Eukaryota</taxon>
        <taxon>Sar</taxon>
        <taxon>Alveolata</taxon>
        <taxon>Apicomplexa</taxon>
        <taxon>Aconoidasida</taxon>
        <taxon>Piroplasmida</taxon>
        <taxon>Babesiidae</taxon>
        <taxon>Babesia</taxon>
    </lineage>
</organism>
<evidence type="ECO:0000256" key="2">
    <source>
        <dbReference type="ARBA" id="ARBA00010596"/>
    </source>
</evidence>
<protein>
    <recommendedName>
        <fullName evidence="9">Protein YIPF</fullName>
    </recommendedName>
</protein>
<feature type="transmembrane region" description="Helical" evidence="6">
    <location>
        <begin position="98"/>
        <end position="119"/>
    </location>
</feature>
<dbReference type="GO" id="GO:0005802">
    <property type="term" value="C:trans-Golgi network"/>
    <property type="evidence" value="ECO:0007669"/>
    <property type="project" value="TreeGrafter"/>
</dbReference>
<evidence type="ECO:0000256" key="6">
    <source>
        <dbReference type="SAM" id="Phobius"/>
    </source>
</evidence>
<keyword evidence="5 6" id="KW-0472">Membrane</keyword>
<feature type="transmembrane region" description="Helical" evidence="6">
    <location>
        <begin position="66"/>
        <end position="86"/>
    </location>
</feature>
<evidence type="ECO:0000256" key="3">
    <source>
        <dbReference type="ARBA" id="ARBA00022692"/>
    </source>
</evidence>
<dbReference type="EMBL" id="JAHBMH010000044">
    <property type="protein sequence ID" value="KAK1936322.1"/>
    <property type="molecule type" value="Genomic_DNA"/>
</dbReference>
<dbReference type="InterPro" id="IPR045231">
    <property type="entry name" value="Yip1/4-like"/>
</dbReference>
<comment type="subcellular location">
    <subcellularLocation>
        <location evidence="1">Membrane</location>
        <topology evidence="1">Multi-pass membrane protein</topology>
    </subcellularLocation>
</comment>
<sequence>MEEDLIDPPLLEELGIDVDDIMRHIKCVLLFKSCQNGELQYADFTGPVLILLALALSLLISCNLNFSLVYIIEVLGTWFMYLLLNLTSQDVYIDMTKTAIILGYSLLPICLTPLIWIFARFMKPLAVILIYLCVGWSTSTASRLLTQVSHHDTK</sequence>
<dbReference type="PANTHER" id="PTHR21236:SF2">
    <property type="entry name" value="PROTEIN YIPF"/>
    <property type="match status" value="1"/>
</dbReference>
<evidence type="ECO:0000256" key="4">
    <source>
        <dbReference type="ARBA" id="ARBA00022989"/>
    </source>
</evidence>
<keyword evidence="3 6" id="KW-0812">Transmembrane</keyword>
<evidence type="ECO:0000313" key="7">
    <source>
        <dbReference type="EMBL" id="KAK1936322.1"/>
    </source>
</evidence>
<reference evidence="7" key="1">
    <citation type="journal article" date="2014" name="Nucleic Acids Res.">
        <title>The evolutionary dynamics of variant antigen genes in Babesia reveal a history of genomic innovation underlying host-parasite interaction.</title>
        <authorList>
            <person name="Jackson A.P."/>
            <person name="Otto T.D."/>
            <person name="Darby A."/>
            <person name="Ramaprasad A."/>
            <person name="Xia D."/>
            <person name="Echaide I.E."/>
            <person name="Farber M."/>
            <person name="Gahlot S."/>
            <person name="Gamble J."/>
            <person name="Gupta D."/>
            <person name="Gupta Y."/>
            <person name="Jackson L."/>
            <person name="Malandrin L."/>
            <person name="Malas T.B."/>
            <person name="Moussa E."/>
            <person name="Nair M."/>
            <person name="Reid A.J."/>
            <person name="Sanders M."/>
            <person name="Sharma J."/>
            <person name="Tracey A."/>
            <person name="Quail M.A."/>
            <person name="Weir W."/>
            <person name="Wastling J.M."/>
            <person name="Hall N."/>
            <person name="Willadsen P."/>
            <person name="Lingelbach K."/>
            <person name="Shiels B."/>
            <person name="Tait A."/>
            <person name="Berriman M."/>
            <person name="Allred D.R."/>
            <person name="Pain A."/>
        </authorList>
    </citation>
    <scope>NUCLEOTIDE SEQUENCE</scope>
    <source>
        <strain evidence="7">1802A</strain>
    </source>
</reference>
<comment type="caution">
    <text evidence="7">The sequence shown here is derived from an EMBL/GenBank/DDBJ whole genome shotgun (WGS) entry which is preliminary data.</text>
</comment>
<dbReference type="GO" id="GO:0006888">
    <property type="term" value="P:endoplasmic reticulum to Golgi vesicle-mediated transport"/>
    <property type="evidence" value="ECO:0007669"/>
    <property type="project" value="InterPro"/>
</dbReference>
<dbReference type="GO" id="GO:0016020">
    <property type="term" value="C:membrane"/>
    <property type="evidence" value="ECO:0007669"/>
    <property type="project" value="UniProtKB-SubCell"/>
</dbReference>
<proteinExistence type="inferred from homology"/>
<accession>A0AAD9LI33</accession>
<evidence type="ECO:0000256" key="5">
    <source>
        <dbReference type="ARBA" id="ARBA00023136"/>
    </source>
</evidence>
<dbReference type="Proteomes" id="UP001195914">
    <property type="component" value="Unassembled WGS sequence"/>
</dbReference>
<dbReference type="AlphaFoldDB" id="A0AAD9LI33"/>
<reference evidence="7" key="2">
    <citation type="submission" date="2021-05" db="EMBL/GenBank/DDBJ databases">
        <authorList>
            <person name="Pain A."/>
        </authorList>
    </citation>
    <scope>NUCLEOTIDE SEQUENCE</scope>
    <source>
        <strain evidence="7">1802A</strain>
    </source>
</reference>
<evidence type="ECO:0000313" key="8">
    <source>
        <dbReference type="Proteomes" id="UP001195914"/>
    </source>
</evidence>
<gene>
    <name evidence="7" type="ORF">X943_002760</name>
</gene>
<feature type="transmembrane region" description="Helical" evidence="6">
    <location>
        <begin position="125"/>
        <end position="145"/>
    </location>
</feature>
<dbReference type="PANTHER" id="PTHR21236">
    <property type="entry name" value="GOLGI MEMBRANE PROTEIN YIP1"/>
    <property type="match status" value="1"/>
</dbReference>
<keyword evidence="4 6" id="KW-1133">Transmembrane helix</keyword>
<feature type="transmembrane region" description="Helical" evidence="6">
    <location>
        <begin position="41"/>
        <end position="60"/>
    </location>
</feature>
<name>A0AAD9LI33_BABDI</name>
<keyword evidence="8" id="KW-1185">Reference proteome</keyword>